<evidence type="ECO:0000256" key="3">
    <source>
        <dbReference type="ARBA" id="ARBA00022833"/>
    </source>
</evidence>
<feature type="domain" description="CENP-V/GFA" evidence="4">
    <location>
        <begin position="2"/>
        <end position="92"/>
    </location>
</feature>
<keyword evidence="3" id="KW-0862">Zinc</keyword>
<evidence type="ECO:0000256" key="2">
    <source>
        <dbReference type="ARBA" id="ARBA00022723"/>
    </source>
</evidence>
<dbReference type="Gene3D" id="2.170.150.70">
    <property type="match status" value="1"/>
</dbReference>
<evidence type="ECO:0000256" key="1">
    <source>
        <dbReference type="ARBA" id="ARBA00005495"/>
    </source>
</evidence>
<comment type="similarity">
    <text evidence="1">Belongs to the Gfa family.</text>
</comment>
<dbReference type="EMBL" id="KZ678133">
    <property type="protein sequence ID" value="PSN69084.1"/>
    <property type="molecule type" value="Genomic_DNA"/>
</dbReference>
<dbReference type="InterPro" id="IPR006913">
    <property type="entry name" value="CENP-V/GFA"/>
</dbReference>
<dbReference type="PANTHER" id="PTHR28620:SF1">
    <property type="entry name" value="CENP-V_GFA DOMAIN-CONTAINING PROTEIN"/>
    <property type="match status" value="1"/>
</dbReference>
<proteinExistence type="inferred from homology"/>
<protein>
    <recommendedName>
        <fullName evidence="4">CENP-V/GFA domain-containing protein</fullName>
    </recommendedName>
</protein>
<organism evidence="5 6">
    <name type="scientific">Corynespora cassiicola Philippines</name>
    <dbReference type="NCBI Taxonomy" id="1448308"/>
    <lineage>
        <taxon>Eukaryota</taxon>
        <taxon>Fungi</taxon>
        <taxon>Dikarya</taxon>
        <taxon>Ascomycota</taxon>
        <taxon>Pezizomycotina</taxon>
        <taxon>Dothideomycetes</taxon>
        <taxon>Pleosporomycetidae</taxon>
        <taxon>Pleosporales</taxon>
        <taxon>Corynesporascaceae</taxon>
        <taxon>Corynespora</taxon>
    </lineage>
</organism>
<reference evidence="5 6" key="1">
    <citation type="journal article" date="2018" name="Front. Microbiol.">
        <title>Genome-Wide Analysis of Corynespora cassiicola Leaf Fall Disease Putative Effectors.</title>
        <authorList>
            <person name="Lopez D."/>
            <person name="Ribeiro S."/>
            <person name="Label P."/>
            <person name="Fumanal B."/>
            <person name="Venisse J.S."/>
            <person name="Kohler A."/>
            <person name="de Oliveira R.R."/>
            <person name="Labutti K."/>
            <person name="Lipzen A."/>
            <person name="Lail K."/>
            <person name="Bauer D."/>
            <person name="Ohm R.A."/>
            <person name="Barry K.W."/>
            <person name="Spatafora J."/>
            <person name="Grigoriev I.V."/>
            <person name="Martin F.M."/>
            <person name="Pujade-Renaud V."/>
        </authorList>
    </citation>
    <scope>NUCLEOTIDE SEQUENCE [LARGE SCALE GENOMIC DNA]</scope>
    <source>
        <strain evidence="5 6">Philippines</strain>
    </source>
</reference>
<dbReference type="InterPro" id="IPR052355">
    <property type="entry name" value="CENP-V-like"/>
</dbReference>
<dbReference type="Pfam" id="PF04828">
    <property type="entry name" value="GFA"/>
    <property type="match status" value="1"/>
</dbReference>
<evidence type="ECO:0000259" key="4">
    <source>
        <dbReference type="PROSITE" id="PS51891"/>
    </source>
</evidence>
<gene>
    <name evidence="5" type="ORF">BS50DRAFT_445481</name>
</gene>
<dbReference type="PANTHER" id="PTHR28620">
    <property type="entry name" value="CENTROMERE PROTEIN V"/>
    <property type="match status" value="1"/>
</dbReference>
<dbReference type="GO" id="GO:0046872">
    <property type="term" value="F:metal ion binding"/>
    <property type="evidence" value="ECO:0007669"/>
    <property type="project" value="UniProtKB-KW"/>
</dbReference>
<dbReference type="SUPFAM" id="SSF51316">
    <property type="entry name" value="Mss4-like"/>
    <property type="match status" value="1"/>
</dbReference>
<sequence>TYDALCHCGKVQWSVTLSPALEQQKVVSCNCSICFRNGYLLVYPSREHVVVKSGEESLRTYQFGTKGNLHKFCSTCGSSVFFDPRMKELYGL</sequence>
<dbReference type="GO" id="GO:0016846">
    <property type="term" value="F:carbon-sulfur lyase activity"/>
    <property type="evidence" value="ECO:0007669"/>
    <property type="project" value="InterPro"/>
</dbReference>
<dbReference type="PROSITE" id="PS51891">
    <property type="entry name" value="CENP_V_GFA"/>
    <property type="match status" value="1"/>
</dbReference>
<dbReference type="InterPro" id="IPR011057">
    <property type="entry name" value="Mss4-like_sf"/>
</dbReference>
<name>A0A2T2NUL6_CORCC</name>
<dbReference type="Proteomes" id="UP000240883">
    <property type="component" value="Unassembled WGS sequence"/>
</dbReference>
<evidence type="ECO:0000313" key="6">
    <source>
        <dbReference type="Proteomes" id="UP000240883"/>
    </source>
</evidence>
<evidence type="ECO:0000313" key="5">
    <source>
        <dbReference type="EMBL" id="PSN69084.1"/>
    </source>
</evidence>
<keyword evidence="6" id="KW-1185">Reference proteome</keyword>
<dbReference type="OrthoDB" id="2993351at2759"/>
<accession>A0A2T2NUL6</accession>
<feature type="non-terminal residue" evidence="5">
    <location>
        <position position="1"/>
    </location>
</feature>
<dbReference type="AlphaFoldDB" id="A0A2T2NUL6"/>
<feature type="non-terminal residue" evidence="5">
    <location>
        <position position="92"/>
    </location>
</feature>
<dbReference type="STRING" id="1448308.A0A2T2NUL6"/>
<keyword evidence="2" id="KW-0479">Metal-binding</keyword>